<evidence type="ECO:0000313" key="2">
    <source>
        <dbReference type="Proteomes" id="UP001140096"/>
    </source>
</evidence>
<gene>
    <name evidence="1" type="ORF">H4S07_006584</name>
</gene>
<name>A0ACC1KTE7_9FUNG</name>
<sequence>MESINSSCQPADWNTAFEPRLTVESSMPYEEYTGLIEKSANDTRQYRLVRLPNNLVAVCIQDTDAKEAAASLSVNVGSHADPAELQGLAHFLEHMLFL</sequence>
<proteinExistence type="predicted"/>
<dbReference type="EMBL" id="JANBUP010004028">
    <property type="protein sequence ID" value="KAJ2795056.1"/>
    <property type="molecule type" value="Genomic_DNA"/>
</dbReference>
<evidence type="ECO:0000313" key="1">
    <source>
        <dbReference type="EMBL" id="KAJ2795056.1"/>
    </source>
</evidence>
<organism evidence="1 2">
    <name type="scientific">Coemansia furcata</name>
    <dbReference type="NCBI Taxonomy" id="417177"/>
    <lineage>
        <taxon>Eukaryota</taxon>
        <taxon>Fungi</taxon>
        <taxon>Fungi incertae sedis</taxon>
        <taxon>Zoopagomycota</taxon>
        <taxon>Kickxellomycotina</taxon>
        <taxon>Kickxellomycetes</taxon>
        <taxon>Kickxellales</taxon>
        <taxon>Kickxellaceae</taxon>
        <taxon>Coemansia</taxon>
    </lineage>
</organism>
<reference evidence="1" key="1">
    <citation type="submission" date="2022-07" db="EMBL/GenBank/DDBJ databases">
        <title>Phylogenomic reconstructions and comparative analyses of Kickxellomycotina fungi.</title>
        <authorList>
            <person name="Reynolds N.K."/>
            <person name="Stajich J.E."/>
            <person name="Barry K."/>
            <person name="Grigoriev I.V."/>
            <person name="Crous P."/>
            <person name="Smith M.E."/>
        </authorList>
    </citation>
    <scope>NUCLEOTIDE SEQUENCE</scope>
    <source>
        <strain evidence="1">CBS 102833</strain>
    </source>
</reference>
<protein>
    <submittedName>
        <fullName evidence="1">Uncharacterized protein</fullName>
    </submittedName>
</protein>
<feature type="non-terminal residue" evidence="1">
    <location>
        <position position="98"/>
    </location>
</feature>
<comment type="caution">
    <text evidence="1">The sequence shown here is derived from an EMBL/GenBank/DDBJ whole genome shotgun (WGS) entry which is preliminary data.</text>
</comment>
<accession>A0ACC1KTE7</accession>
<keyword evidence="2" id="KW-1185">Reference proteome</keyword>
<dbReference type="Proteomes" id="UP001140096">
    <property type="component" value="Unassembled WGS sequence"/>
</dbReference>